<sequence>MSEAAADPRRGSGADGRVALGVYDFSYGPYALGDALTWSMNLACLAVDRGCGGVDQVLFIDPKRPSSRYQPFITALTAPSAIDQLLPGFLCTPGLRSLKVLRDAPTFHRFLWRDGFRRPMWPSLWQHLNRKLDQVSHFRINAFWRKHGFLPRLQAPRGHEGAARAWLRQVAADRFTVAVNLRQSVRAPLPANLFRDAPLPEWYAFFDRVARSHPDTLFLLLGGYGEWDRRLLRLPNLRIARREGLGLGEELALVTLADMFMGSSSGFAAMATFADRPYLITKIEHLFARYVEVPVGAAHYPFGAAHQRLLWEEEDRDRLSEEFVLLREKVTELAGRRTDGGHA</sequence>
<protein>
    <recommendedName>
        <fullName evidence="3">Glycosyltransferase family 1 protein</fullName>
    </recommendedName>
</protein>
<name>A0ABV7KYT9_9PROT</name>
<dbReference type="EMBL" id="JBHRTR010000020">
    <property type="protein sequence ID" value="MFC3227162.1"/>
    <property type="molecule type" value="Genomic_DNA"/>
</dbReference>
<proteinExistence type="predicted"/>
<dbReference type="SUPFAM" id="SSF53756">
    <property type="entry name" value="UDP-Glycosyltransferase/glycogen phosphorylase"/>
    <property type="match status" value="1"/>
</dbReference>
<evidence type="ECO:0000313" key="2">
    <source>
        <dbReference type="Proteomes" id="UP001595528"/>
    </source>
</evidence>
<reference evidence="2" key="1">
    <citation type="journal article" date="2019" name="Int. J. Syst. Evol. Microbiol.">
        <title>The Global Catalogue of Microorganisms (GCM) 10K type strain sequencing project: providing services to taxonomists for standard genome sequencing and annotation.</title>
        <authorList>
            <consortium name="The Broad Institute Genomics Platform"/>
            <consortium name="The Broad Institute Genome Sequencing Center for Infectious Disease"/>
            <person name="Wu L."/>
            <person name="Ma J."/>
        </authorList>
    </citation>
    <scope>NUCLEOTIDE SEQUENCE [LARGE SCALE GENOMIC DNA]</scope>
    <source>
        <strain evidence="2">KCTC 42964</strain>
    </source>
</reference>
<organism evidence="1 2">
    <name type="scientific">Marinibaculum pumilum</name>
    <dbReference type="NCBI Taxonomy" id="1766165"/>
    <lineage>
        <taxon>Bacteria</taxon>
        <taxon>Pseudomonadati</taxon>
        <taxon>Pseudomonadota</taxon>
        <taxon>Alphaproteobacteria</taxon>
        <taxon>Rhodospirillales</taxon>
        <taxon>Rhodospirillaceae</taxon>
        <taxon>Marinibaculum</taxon>
    </lineage>
</organism>
<keyword evidence="2" id="KW-1185">Reference proteome</keyword>
<evidence type="ECO:0000313" key="1">
    <source>
        <dbReference type="EMBL" id="MFC3227162.1"/>
    </source>
</evidence>
<accession>A0ABV7KYT9</accession>
<comment type="caution">
    <text evidence="1">The sequence shown here is derived from an EMBL/GenBank/DDBJ whole genome shotgun (WGS) entry which is preliminary data.</text>
</comment>
<dbReference type="RefSeq" id="WP_379899323.1">
    <property type="nucleotide sequence ID" value="NZ_JBHRTR010000020.1"/>
</dbReference>
<evidence type="ECO:0008006" key="3">
    <source>
        <dbReference type="Google" id="ProtNLM"/>
    </source>
</evidence>
<dbReference type="Proteomes" id="UP001595528">
    <property type="component" value="Unassembled WGS sequence"/>
</dbReference>
<gene>
    <name evidence="1" type="ORF">ACFOGJ_07980</name>
</gene>